<evidence type="ECO:0000313" key="8">
    <source>
        <dbReference type="Proteomes" id="UP001055219"/>
    </source>
</evidence>
<name>A0A9P9Y239_9HYPO</name>
<protein>
    <submittedName>
        <fullName evidence="7">Mitochondrial inner membrane protein COX18</fullName>
    </submittedName>
</protein>
<accession>A0A9P9Y239</accession>
<keyword evidence="5" id="KW-0472">Membrane</keyword>
<dbReference type="GO" id="GO:0032977">
    <property type="term" value="F:membrane insertase activity"/>
    <property type="evidence" value="ECO:0007669"/>
    <property type="project" value="InterPro"/>
</dbReference>
<comment type="subcellular location">
    <subcellularLocation>
        <location evidence="1">Membrane</location>
        <topology evidence="1">Multi-pass membrane protein</topology>
    </subcellularLocation>
</comment>
<reference evidence="7" key="2">
    <citation type="submission" date="2022-07" db="EMBL/GenBank/DDBJ databases">
        <authorList>
            <person name="Goncalves M.F.M."/>
            <person name="Hilario S."/>
            <person name="Van De Peer Y."/>
            <person name="Esteves A.C."/>
            <person name="Alves A."/>
        </authorList>
    </citation>
    <scope>NUCLEOTIDE SEQUENCE</scope>
    <source>
        <strain evidence="7">MUM 19.33</strain>
    </source>
</reference>
<organism evidence="7 8">
    <name type="scientific">Emericellopsis cladophorae</name>
    <dbReference type="NCBI Taxonomy" id="2686198"/>
    <lineage>
        <taxon>Eukaryota</taxon>
        <taxon>Fungi</taxon>
        <taxon>Dikarya</taxon>
        <taxon>Ascomycota</taxon>
        <taxon>Pezizomycotina</taxon>
        <taxon>Sordariomycetes</taxon>
        <taxon>Hypocreomycetidae</taxon>
        <taxon>Hypocreales</taxon>
        <taxon>Bionectriaceae</taxon>
        <taxon>Emericellopsis</taxon>
    </lineage>
</organism>
<dbReference type="AlphaFoldDB" id="A0A9P9Y239"/>
<dbReference type="RefSeq" id="XP_051362599.1">
    <property type="nucleotide sequence ID" value="XM_051505946.1"/>
</dbReference>
<dbReference type="OrthoDB" id="2148490at2759"/>
<evidence type="ECO:0000313" key="7">
    <source>
        <dbReference type="EMBL" id="KAI6781743.1"/>
    </source>
</evidence>
<proteinExistence type="inferred from homology"/>
<feature type="region of interest" description="Disordered" evidence="6">
    <location>
        <begin position="104"/>
        <end position="125"/>
    </location>
</feature>
<dbReference type="PANTHER" id="PTHR12428">
    <property type="entry name" value="OXA1"/>
    <property type="match status" value="1"/>
</dbReference>
<dbReference type="GO" id="GO:0033617">
    <property type="term" value="P:mitochondrial respiratory chain complex IV assembly"/>
    <property type="evidence" value="ECO:0007669"/>
    <property type="project" value="TreeGrafter"/>
</dbReference>
<evidence type="ECO:0000256" key="1">
    <source>
        <dbReference type="ARBA" id="ARBA00004141"/>
    </source>
</evidence>
<sequence length="329" mass="36907">MSLIQRSALRRLPKPSVTIAHPTRRTFVGATWGALVNTVADGICAVHHVGLPWYMTIPLVAATVNFTVRLPVQYYARQARNKYAQAMPVVQAWERLRVRKAMKKIDPSSPDAQKQSTLALSRAKADNAPTRRRIFRAVGCQTWKQFIPPVTVVPFVMLSDALRRISGVQLSANSDISRFDSSLSDGGLAWFTDLSAADPYYALPVACVVALGSSTWRNRDVWNVFLSRDIEAPTLRKGWSGLQPAFQRLLLLVPFWPLFAGLNMPSSILLYWVSSFSLTHVNTWIMDRYIPKPEQPLQPIKRTELSSPFMHASTMDRTLQSASTSQIPK</sequence>
<comment type="similarity">
    <text evidence="2">Belongs to the OXA1/ALB3/YidC family.</text>
</comment>
<dbReference type="Proteomes" id="UP001055219">
    <property type="component" value="Unassembled WGS sequence"/>
</dbReference>
<keyword evidence="4" id="KW-1133">Transmembrane helix</keyword>
<evidence type="ECO:0000256" key="3">
    <source>
        <dbReference type="ARBA" id="ARBA00022692"/>
    </source>
</evidence>
<dbReference type="GO" id="GO:0032979">
    <property type="term" value="P:protein insertion into mitochondrial inner membrane from matrix"/>
    <property type="evidence" value="ECO:0007669"/>
    <property type="project" value="TreeGrafter"/>
</dbReference>
<evidence type="ECO:0000256" key="5">
    <source>
        <dbReference type="ARBA" id="ARBA00023136"/>
    </source>
</evidence>
<evidence type="ECO:0000256" key="6">
    <source>
        <dbReference type="SAM" id="MobiDB-lite"/>
    </source>
</evidence>
<evidence type="ECO:0000256" key="4">
    <source>
        <dbReference type="ARBA" id="ARBA00022989"/>
    </source>
</evidence>
<reference evidence="7" key="1">
    <citation type="journal article" date="2021" name="J Fungi (Basel)">
        <title>Genomic and Metabolomic Analyses of the Marine Fungus Emericellopsis cladophorae: Insights into Saltwater Adaptability Mechanisms and Its Biosynthetic Potential.</title>
        <authorList>
            <person name="Goncalves M.F.M."/>
            <person name="Hilario S."/>
            <person name="Van de Peer Y."/>
            <person name="Esteves A.C."/>
            <person name="Alves A."/>
        </authorList>
    </citation>
    <scope>NUCLEOTIDE SEQUENCE</scope>
    <source>
        <strain evidence="7">MUM 19.33</strain>
    </source>
</reference>
<dbReference type="EMBL" id="JAGIXG020000018">
    <property type="protein sequence ID" value="KAI6781743.1"/>
    <property type="molecule type" value="Genomic_DNA"/>
</dbReference>
<feature type="compositionally biased region" description="Polar residues" evidence="6">
    <location>
        <begin position="110"/>
        <end position="119"/>
    </location>
</feature>
<comment type="caution">
    <text evidence="7">The sequence shown here is derived from an EMBL/GenBank/DDBJ whole genome shotgun (WGS) entry which is preliminary data.</text>
</comment>
<dbReference type="PANTHER" id="PTHR12428:SF65">
    <property type="entry name" value="CYTOCHROME C OXIDASE ASSEMBLY PROTEIN COX18, MITOCHONDRIAL"/>
    <property type="match status" value="1"/>
</dbReference>
<evidence type="ECO:0000256" key="2">
    <source>
        <dbReference type="ARBA" id="ARBA00009877"/>
    </source>
</evidence>
<keyword evidence="3" id="KW-0812">Transmembrane</keyword>
<dbReference type="InterPro" id="IPR001708">
    <property type="entry name" value="YidC/ALB3/OXA1/COX18"/>
</dbReference>
<keyword evidence="8" id="KW-1185">Reference proteome</keyword>
<dbReference type="GO" id="GO:0005743">
    <property type="term" value="C:mitochondrial inner membrane"/>
    <property type="evidence" value="ECO:0007669"/>
    <property type="project" value="TreeGrafter"/>
</dbReference>
<gene>
    <name evidence="7" type="ORF">J7T54_004909</name>
</gene>
<dbReference type="GeneID" id="75831395"/>